<keyword evidence="2" id="KW-1185">Reference proteome</keyword>
<name>A0ABS1CPZ9_9GAMM</name>
<protein>
    <submittedName>
        <fullName evidence="1">Uncharacterized protein</fullName>
    </submittedName>
</protein>
<organism evidence="1 2">
    <name type="scientific">Thiohalocapsa halophila</name>
    <dbReference type="NCBI Taxonomy" id="69359"/>
    <lineage>
        <taxon>Bacteria</taxon>
        <taxon>Pseudomonadati</taxon>
        <taxon>Pseudomonadota</taxon>
        <taxon>Gammaproteobacteria</taxon>
        <taxon>Chromatiales</taxon>
        <taxon>Chromatiaceae</taxon>
        <taxon>Thiohalocapsa</taxon>
    </lineage>
</organism>
<proteinExistence type="predicted"/>
<dbReference type="EMBL" id="NRRV01000135">
    <property type="protein sequence ID" value="MBK1633884.1"/>
    <property type="molecule type" value="Genomic_DNA"/>
</dbReference>
<gene>
    <name evidence="1" type="ORF">CKO31_24760</name>
</gene>
<reference evidence="1 2" key="1">
    <citation type="journal article" date="2020" name="Microorganisms">
        <title>Osmotic Adaptation and Compatible Solute Biosynthesis of Phototrophic Bacteria as Revealed from Genome Analyses.</title>
        <authorList>
            <person name="Imhoff J.F."/>
            <person name="Rahn T."/>
            <person name="Kunzel S."/>
            <person name="Keller A."/>
            <person name="Neulinger S.C."/>
        </authorList>
    </citation>
    <scope>NUCLEOTIDE SEQUENCE [LARGE SCALE GENOMIC DNA]</scope>
    <source>
        <strain evidence="1 2">DSM 6210</strain>
    </source>
</reference>
<evidence type="ECO:0000313" key="1">
    <source>
        <dbReference type="EMBL" id="MBK1633884.1"/>
    </source>
</evidence>
<accession>A0ABS1CPZ9</accession>
<sequence length="76" mass="8697">MRMPLQSLKQRFVFGSSRHRRLLVSAIYRSILANNISTVRTRLVSSVAPLMDELQRQGFRLSARTRGLVLRRAGEA</sequence>
<evidence type="ECO:0000313" key="2">
    <source>
        <dbReference type="Proteomes" id="UP000748752"/>
    </source>
</evidence>
<comment type="caution">
    <text evidence="1">The sequence shown here is derived from an EMBL/GenBank/DDBJ whole genome shotgun (WGS) entry which is preliminary data.</text>
</comment>
<dbReference type="Proteomes" id="UP000748752">
    <property type="component" value="Unassembled WGS sequence"/>
</dbReference>